<dbReference type="FunFam" id="3.90.70.80:FF:000021">
    <property type="entry name" value="Ubiquitin thioesterase OTU1"/>
    <property type="match status" value="1"/>
</dbReference>
<dbReference type="InterPro" id="IPR038765">
    <property type="entry name" value="Papain-like_cys_pep_sf"/>
</dbReference>
<dbReference type="VEuPathDB" id="TriTrypDB:TcIL3000_10_7560"/>
<keyword evidence="3 6" id="KW-0833">Ubl conjugation pathway</keyword>
<dbReference type="Pfam" id="PF21403">
    <property type="entry name" value="OTU1_UBXL"/>
    <property type="match status" value="1"/>
</dbReference>
<dbReference type="GO" id="GO:0030968">
    <property type="term" value="P:endoplasmic reticulum unfolded protein response"/>
    <property type="evidence" value="ECO:0007669"/>
    <property type="project" value="TreeGrafter"/>
</dbReference>
<dbReference type="AlphaFoldDB" id="G0UX64"/>
<dbReference type="PROSITE" id="PS50802">
    <property type="entry name" value="OTU"/>
    <property type="match status" value="1"/>
</dbReference>
<dbReference type="InterPro" id="IPR003323">
    <property type="entry name" value="OTU_dom"/>
</dbReference>
<keyword evidence="6" id="KW-0963">Cytoplasm</keyword>
<evidence type="ECO:0000256" key="2">
    <source>
        <dbReference type="ARBA" id="ARBA00022670"/>
    </source>
</evidence>
<dbReference type="GO" id="GO:0005829">
    <property type="term" value="C:cytosol"/>
    <property type="evidence" value="ECO:0007669"/>
    <property type="project" value="TreeGrafter"/>
</dbReference>
<comment type="subcellular location">
    <subcellularLocation>
        <location evidence="6">Cytoplasm</location>
    </subcellularLocation>
</comment>
<dbReference type="Pfam" id="PF02338">
    <property type="entry name" value="OTU"/>
    <property type="match status" value="1"/>
</dbReference>
<dbReference type="MEROPS" id="C85.007"/>
<evidence type="ECO:0000256" key="1">
    <source>
        <dbReference type="ARBA" id="ARBA00000707"/>
    </source>
</evidence>
<dbReference type="PANTHER" id="PTHR13312">
    <property type="entry name" value="HIV-INDUCED PROTEIN-7-LIKE PROTEASE"/>
    <property type="match status" value="1"/>
</dbReference>
<dbReference type="PANTHER" id="PTHR13312:SF0">
    <property type="entry name" value="UBIQUITIN THIOESTERASE OTU1"/>
    <property type="match status" value="1"/>
</dbReference>
<dbReference type="Gene3D" id="3.90.70.80">
    <property type="match status" value="1"/>
</dbReference>
<comment type="function">
    <text evidence="6">Hydrolase that can remove conjugated ubiquitin from proteins and may therefore play an important regulatory role at the level of protein turnover by preventing degradation.</text>
</comment>
<proteinExistence type="predicted"/>
<evidence type="ECO:0000256" key="6">
    <source>
        <dbReference type="RuleBase" id="RU367104"/>
    </source>
</evidence>
<feature type="domain" description="OTU" evidence="7">
    <location>
        <begin position="100"/>
        <end position="224"/>
    </location>
</feature>
<dbReference type="EMBL" id="HE575323">
    <property type="protein sequence ID" value="CCC93981.1"/>
    <property type="molecule type" value="Genomic_DNA"/>
</dbReference>
<protein>
    <recommendedName>
        <fullName evidence="6">Ubiquitin thioesterase OTU</fullName>
        <ecNumber evidence="6">3.4.19.12</ecNumber>
    </recommendedName>
</protein>
<dbReference type="CDD" id="cd22745">
    <property type="entry name" value="OTU_OTU1"/>
    <property type="match status" value="1"/>
</dbReference>
<name>G0UX64_TRYCI</name>
<evidence type="ECO:0000256" key="4">
    <source>
        <dbReference type="ARBA" id="ARBA00022801"/>
    </source>
</evidence>
<dbReference type="GO" id="GO:0005634">
    <property type="term" value="C:nucleus"/>
    <property type="evidence" value="ECO:0007669"/>
    <property type="project" value="TreeGrafter"/>
</dbReference>
<keyword evidence="5 6" id="KW-0788">Thiol protease</keyword>
<dbReference type="InterPro" id="IPR048857">
    <property type="entry name" value="OTU1_Ubl"/>
</dbReference>
<dbReference type="GO" id="GO:0036503">
    <property type="term" value="P:ERAD pathway"/>
    <property type="evidence" value="ECO:0007669"/>
    <property type="project" value="TreeGrafter"/>
</dbReference>
<dbReference type="EC" id="3.4.19.12" evidence="6"/>
<evidence type="ECO:0000259" key="7">
    <source>
        <dbReference type="PROSITE" id="PS50802"/>
    </source>
</evidence>
<sequence length="266" mass="30262">MLRLRLRLPKKSNPVPVEVDEGTTWHVFLQTLSDLSGVEQYRLRILSGYPPQPITAESTAPVNTVVRNGDTLFVQEGEGHVVKGAIKGRYVPPVNDKWHFTRRICPADNSCLFHAAAYVLRNKSRVDGPKLRQECADVVEAHPNYFSENTILDRPNREYVQFIRNTNTWGGGIELAVLSFLTQTEIVALDLTSSTVLRFGEDSDYSVRAFVVYNGQHYDAIAMNPSYNSPLEDEDQVLFNIRDTEAYNRAKRFVVEEGKKVTERRE</sequence>
<evidence type="ECO:0000256" key="3">
    <source>
        <dbReference type="ARBA" id="ARBA00022786"/>
    </source>
</evidence>
<evidence type="ECO:0000256" key="5">
    <source>
        <dbReference type="ARBA" id="ARBA00022807"/>
    </source>
</evidence>
<reference evidence="8" key="1">
    <citation type="journal article" date="2012" name="Proc. Natl. Acad. Sci. U.S.A.">
        <title>Antigenic diversity is generated by distinct evolutionary mechanisms in African trypanosome species.</title>
        <authorList>
            <person name="Jackson A.P."/>
            <person name="Berry A."/>
            <person name="Aslett M."/>
            <person name="Allison H.C."/>
            <person name="Burton P."/>
            <person name="Vavrova-Anderson J."/>
            <person name="Brown R."/>
            <person name="Browne H."/>
            <person name="Corton N."/>
            <person name="Hauser H."/>
            <person name="Gamble J."/>
            <person name="Gilderthorp R."/>
            <person name="Marcello L."/>
            <person name="McQuillan J."/>
            <person name="Otto T.D."/>
            <person name="Quail M.A."/>
            <person name="Sanders M.J."/>
            <person name="van Tonder A."/>
            <person name="Ginger M.L."/>
            <person name="Field M.C."/>
            <person name="Barry J.D."/>
            <person name="Hertz-Fowler C."/>
            <person name="Berriman M."/>
        </authorList>
    </citation>
    <scope>NUCLEOTIDE SEQUENCE</scope>
    <source>
        <strain evidence="8">IL3000</strain>
    </source>
</reference>
<gene>
    <name evidence="8" type="ORF">TCIL3000_10_7560</name>
</gene>
<dbReference type="Gene3D" id="3.10.20.90">
    <property type="entry name" value="Phosphatidylinositol 3-kinase Catalytic Subunit, Chain A, domain 1"/>
    <property type="match status" value="1"/>
</dbReference>
<comment type="catalytic activity">
    <reaction evidence="1 6">
        <text>Thiol-dependent hydrolysis of ester, thioester, amide, peptide and isopeptide bonds formed by the C-terminal Gly of ubiquitin (a 76-residue protein attached to proteins as an intracellular targeting signal).</text>
        <dbReference type="EC" id="3.4.19.12"/>
    </reaction>
</comment>
<organism evidence="8">
    <name type="scientific">Trypanosoma congolense (strain IL3000)</name>
    <dbReference type="NCBI Taxonomy" id="1068625"/>
    <lineage>
        <taxon>Eukaryota</taxon>
        <taxon>Discoba</taxon>
        <taxon>Euglenozoa</taxon>
        <taxon>Kinetoplastea</taxon>
        <taxon>Metakinetoplastina</taxon>
        <taxon>Trypanosomatida</taxon>
        <taxon>Trypanosomatidae</taxon>
        <taxon>Trypanosoma</taxon>
        <taxon>Nannomonas</taxon>
    </lineage>
</organism>
<dbReference type="SUPFAM" id="SSF54001">
    <property type="entry name" value="Cysteine proteinases"/>
    <property type="match status" value="1"/>
</dbReference>
<dbReference type="GO" id="GO:0016579">
    <property type="term" value="P:protein deubiquitination"/>
    <property type="evidence" value="ECO:0007669"/>
    <property type="project" value="TreeGrafter"/>
</dbReference>
<keyword evidence="4 6" id="KW-0378">Hydrolase</keyword>
<evidence type="ECO:0000313" key="8">
    <source>
        <dbReference type="EMBL" id="CCC93981.1"/>
    </source>
</evidence>
<accession>G0UX64</accession>
<dbReference type="GO" id="GO:0004843">
    <property type="term" value="F:cysteine-type deubiquitinase activity"/>
    <property type="evidence" value="ECO:0007669"/>
    <property type="project" value="UniProtKB-UniRule"/>
</dbReference>
<keyword evidence="2" id="KW-0645">Protease</keyword>